<keyword evidence="1" id="KW-0802">TPR repeat</keyword>
<dbReference type="RefSeq" id="WP_089834399.1">
    <property type="nucleotide sequence ID" value="NZ_FNBN01000004.1"/>
</dbReference>
<accession>A0A1G7U4W8</accession>
<protein>
    <submittedName>
        <fullName evidence="2">Tetratricopeptide repeat-containing protein</fullName>
    </submittedName>
</protein>
<dbReference type="STRING" id="104663.SAMN04488121_104219"/>
<dbReference type="PROSITE" id="PS50005">
    <property type="entry name" value="TPR"/>
    <property type="match status" value="3"/>
</dbReference>
<proteinExistence type="predicted"/>
<sequence>MFRTRNNNRTLPGKSGRPALNRLVGRLPLFLLAAGFCCLAETSCTTSKPVAARQSYRQVYSLKDSTLLEQRADSLFFSAERSKILGDYRTAITQFSDYLRLKRNNPTAYYELARLFIEVRNPNYALGFARKAVTLDGSNKWFQITLADAFGVNAQFDSAAAVYGRLAAAYPGNDEYLYNEGIFLSKADKSEEALEVFDSLEAKVGVIEELAFQKQRIYLKLNRMEDAATEVHKLINQNPDEVRYYIILGDIYNSNDRIEEAAAIYNEVLQRDSANPRALIALSGYAKKEGKHDKYWAYLTRAFANPDYSIDEKVAYVYPYLQMQGVDSSKLREGLQLSQLVIEAHPQEAKAYALQADMFSQAGMLDSALVDYNKAVTLDSTRFTVWYQLMWIYSRKEDSNSLLKVSSVVTERFPREFMGHYFKGVANFLLQNYPASIEALNVALQTGNGNGDKNTRADVYSLLGDAYHATGQHQLSDSSYDRALALKPDDALVLNNFSYYLSLRGEQLNKAESMSKRSLELEPESTNFMDTYAWILFRMARYEQAREWMEKALQSKEARENPNMLEHYGDILFNLHEVDKALEYWQLAKQKGANSVGLARKIAEKRYILATERE</sequence>
<dbReference type="OrthoDB" id="9814220at2"/>
<gene>
    <name evidence="2" type="ORF">SAMN04488121_104219</name>
</gene>
<feature type="repeat" description="TPR" evidence="1">
    <location>
        <begin position="242"/>
        <end position="275"/>
    </location>
</feature>
<dbReference type="PANTHER" id="PTHR12558:SF13">
    <property type="entry name" value="CELL DIVISION CYCLE PROTEIN 27 HOMOLOG"/>
    <property type="match status" value="1"/>
</dbReference>
<reference evidence="2 3" key="1">
    <citation type="submission" date="2016-10" db="EMBL/GenBank/DDBJ databases">
        <authorList>
            <person name="de Groot N.N."/>
        </authorList>
    </citation>
    <scope>NUCLEOTIDE SEQUENCE [LARGE SCALE GENOMIC DNA]</scope>
    <source>
        <strain evidence="2 3">DSM 527</strain>
    </source>
</reference>
<evidence type="ECO:0000313" key="2">
    <source>
        <dbReference type="EMBL" id="SDG42454.1"/>
    </source>
</evidence>
<dbReference type="InterPro" id="IPR019734">
    <property type="entry name" value="TPR_rpt"/>
</dbReference>
<feature type="repeat" description="TPR" evidence="1">
    <location>
        <begin position="349"/>
        <end position="382"/>
    </location>
</feature>
<dbReference type="Gene3D" id="1.25.40.10">
    <property type="entry name" value="Tetratricopeptide repeat domain"/>
    <property type="match status" value="4"/>
</dbReference>
<organism evidence="2 3">
    <name type="scientific">Chitinophaga filiformis</name>
    <name type="common">Myxococcus filiformis</name>
    <name type="synonym">Flexibacter filiformis</name>
    <dbReference type="NCBI Taxonomy" id="104663"/>
    <lineage>
        <taxon>Bacteria</taxon>
        <taxon>Pseudomonadati</taxon>
        <taxon>Bacteroidota</taxon>
        <taxon>Chitinophagia</taxon>
        <taxon>Chitinophagales</taxon>
        <taxon>Chitinophagaceae</taxon>
        <taxon>Chitinophaga</taxon>
    </lineage>
</organism>
<dbReference type="Proteomes" id="UP000199045">
    <property type="component" value="Unassembled WGS sequence"/>
</dbReference>
<dbReference type="AlphaFoldDB" id="A0A1G7U4W8"/>
<dbReference type="Pfam" id="PF13181">
    <property type="entry name" value="TPR_8"/>
    <property type="match status" value="1"/>
</dbReference>
<dbReference type="EMBL" id="FNBN01000004">
    <property type="protein sequence ID" value="SDG42454.1"/>
    <property type="molecule type" value="Genomic_DNA"/>
</dbReference>
<name>A0A1G7U4W8_CHIFI</name>
<feature type="repeat" description="TPR" evidence="1">
    <location>
        <begin position="457"/>
        <end position="490"/>
    </location>
</feature>
<evidence type="ECO:0000313" key="3">
    <source>
        <dbReference type="Proteomes" id="UP000199045"/>
    </source>
</evidence>
<dbReference type="SUPFAM" id="SSF48452">
    <property type="entry name" value="TPR-like"/>
    <property type="match status" value="3"/>
</dbReference>
<dbReference type="PANTHER" id="PTHR12558">
    <property type="entry name" value="CELL DIVISION CYCLE 16,23,27"/>
    <property type="match status" value="1"/>
</dbReference>
<dbReference type="Pfam" id="PF13429">
    <property type="entry name" value="TPR_15"/>
    <property type="match status" value="1"/>
</dbReference>
<dbReference type="InterPro" id="IPR011990">
    <property type="entry name" value="TPR-like_helical_dom_sf"/>
</dbReference>
<dbReference type="Pfam" id="PF13432">
    <property type="entry name" value="TPR_16"/>
    <property type="match status" value="2"/>
</dbReference>
<evidence type="ECO:0000256" key="1">
    <source>
        <dbReference type="PROSITE-ProRule" id="PRU00339"/>
    </source>
</evidence>
<dbReference type="SMART" id="SM00028">
    <property type="entry name" value="TPR"/>
    <property type="match status" value="7"/>
</dbReference>